<evidence type="ECO:0000313" key="7">
    <source>
        <dbReference type="WBParaSite" id="jg23174"/>
    </source>
</evidence>
<dbReference type="SMART" id="SM00512">
    <property type="entry name" value="Skp1"/>
    <property type="match status" value="1"/>
</dbReference>
<dbReference type="InterPro" id="IPR036296">
    <property type="entry name" value="SKP1-like_dim_sf"/>
</dbReference>
<dbReference type="InterPro" id="IPR001232">
    <property type="entry name" value="SKP1-like"/>
</dbReference>
<dbReference type="SUPFAM" id="SSF54695">
    <property type="entry name" value="POZ domain"/>
    <property type="match status" value="1"/>
</dbReference>
<feature type="compositionally biased region" description="Polar residues" evidence="4">
    <location>
        <begin position="1"/>
        <end position="12"/>
    </location>
</feature>
<name>A0A915DVB8_9BILA</name>
<comment type="similarity">
    <text evidence="1 3">Belongs to the SKP1 family.</text>
</comment>
<evidence type="ECO:0000256" key="1">
    <source>
        <dbReference type="ARBA" id="ARBA00009993"/>
    </source>
</evidence>
<keyword evidence="6" id="KW-1185">Reference proteome</keyword>
<evidence type="ECO:0000256" key="2">
    <source>
        <dbReference type="ARBA" id="ARBA00022786"/>
    </source>
</evidence>
<dbReference type="SUPFAM" id="SSF81382">
    <property type="entry name" value="Skp1 dimerisation domain-like"/>
    <property type="match status" value="1"/>
</dbReference>
<evidence type="ECO:0000256" key="4">
    <source>
        <dbReference type="SAM" id="MobiDB-lite"/>
    </source>
</evidence>
<dbReference type="GO" id="GO:0006511">
    <property type="term" value="P:ubiquitin-dependent protein catabolic process"/>
    <property type="evidence" value="ECO:0007669"/>
    <property type="project" value="InterPro"/>
</dbReference>
<evidence type="ECO:0000256" key="3">
    <source>
        <dbReference type="PIRNR" id="PIRNR028729"/>
    </source>
</evidence>
<protein>
    <recommendedName>
        <fullName evidence="3">Skp1-related protein</fullName>
    </recommendedName>
</protein>
<dbReference type="AlphaFoldDB" id="A0A915DVB8"/>
<dbReference type="PANTHER" id="PTHR11165">
    <property type="entry name" value="SKP1"/>
    <property type="match status" value="1"/>
</dbReference>
<accession>A0A915DVB8</accession>
<dbReference type="InterPro" id="IPR016897">
    <property type="entry name" value="SKP1"/>
</dbReference>
<dbReference type="PIRSF" id="PIRSF028729">
    <property type="entry name" value="E3_ubiquit_lig_SCF_Skp"/>
    <property type="match status" value="1"/>
</dbReference>
<dbReference type="Pfam" id="PF01466">
    <property type="entry name" value="Skp1"/>
    <property type="match status" value="1"/>
</dbReference>
<proteinExistence type="inferred from homology"/>
<reference evidence="7" key="1">
    <citation type="submission" date="2022-11" db="UniProtKB">
        <authorList>
            <consortium name="WormBaseParasite"/>
        </authorList>
    </citation>
    <scope>IDENTIFICATION</scope>
</reference>
<evidence type="ECO:0000313" key="6">
    <source>
        <dbReference type="Proteomes" id="UP000887574"/>
    </source>
</evidence>
<dbReference type="InterPro" id="IPR011333">
    <property type="entry name" value="SKP1/BTB/POZ_sf"/>
</dbReference>
<dbReference type="WBParaSite" id="jg23174">
    <property type="protein sequence ID" value="jg23174"/>
    <property type="gene ID" value="jg23174"/>
</dbReference>
<sequence>MPEQSTDSSDLSENGDVSVPEVPPPVVSFDVTCRTADDKLVVVPSHILSCSKVFSQMCGDLDIVTKEDDQDKTPSFPGEFFVANMQHELFLKVIEWCKEHAGLPDPVIEEHHITKERVHFVFTDFEKEFLDVSVPELKELLMASNYLDIPSLYLYSCQRAAELMTNKTVEQVRQEWGFVDDIPEAEKERIRKEHAWCLL</sequence>
<organism evidence="6 7">
    <name type="scientific">Ditylenchus dipsaci</name>
    <dbReference type="NCBI Taxonomy" id="166011"/>
    <lineage>
        <taxon>Eukaryota</taxon>
        <taxon>Metazoa</taxon>
        <taxon>Ecdysozoa</taxon>
        <taxon>Nematoda</taxon>
        <taxon>Chromadorea</taxon>
        <taxon>Rhabditida</taxon>
        <taxon>Tylenchina</taxon>
        <taxon>Tylenchomorpha</taxon>
        <taxon>Sphaerularioidea</taxon>
        <taxon>Anguinidae</taxon>
        <taxon>Anguininae</taxon>
        <taxon>Ditylenchus</taxon>
    </lineage>
</organism>
<keyword evidence="2 3" id="KW-0833">Ubl conjugation pathway</keyword>
<dbReference type="Proteomes" id="UP000887574">
    <property type="component" value="Unplaced"/>
</dbReference>
<comment type="pathway">
    <text evidence="3">Protein modification; protein ubiquitination.</text>
</comment>
<evidence type="ECO:0000259" key="5">
    <source>
        <dbReference type="Pfam" id="PF01466"/>
    </source>
</evidence>
<feature type="region of interest" description="Disordered" evidence="4">
    <location>
        <begin position="1"/>
        <end position="22"/>
    </location>
</feature>
<dbReference type="InterPro" id="IPR016072">
    <property type="entry name" value="Skp1_comp_dimer"/>
</dbReference>
<feature type="domain" description="SKP1 component dimerisation" evidence="5">
    <location>
        <begin position="151"/>
        <end position="197"/>
    </location>
</feature>
<dbReference type="Gene3D" id="3.30.710.10">
    <property type="entry name" value="Potassium Channel Kv1.1, Chain A"/>
    <property type="match status" value="1"/>
</dbReference>
<comment type="function">
    <text evidence="3">Probable essential component of SCF (SKP1-CUL1-F-box protein) E3 ubiquitin-protein ligase complexes, which mediate the ubiquitination and subsequent proteasomal degradation of target proteins. Regulates cell proliferation during embryonic and larval development.</text>
</comment>